<feature type="domain" description="PPM-type phosphatase" evidence="3">
    <location>
        <begin position="622"/>
        <end position="845"/>
    </location>
</feature>
<evidence type="ECO:0000313" key="5">
    <source>
        <dbReference type="Proteomes" id="UP000479132"/>
    </source>
</evidence>
<feature type="transmembrane region" description="Helical" evidence="2">
    <location>
        <begin position="503"/>
        <end position="521"/>
    </location>
</feature>
<dbReference type="EMBL" id="JAALLS010000009">
    <property type="protein sequence ID" value="NGP88396.1"/>
    <property type="molecule type" value="Genomic_DNA"/>
</dbReference>
<feature type="transmembrane region" description="Helical" evidence="2">
    <location>
        <begin position="553"/>
        <end position="575"/>
    </location>
</feature>
<feature type="transmembrane region" description="Helical" evidence="2">
    <location>
        <begin position="399"/>
        <end position="420"/>
    </location>
</feature>
<name>A0A6M1SYF1_9BACT</name>
<dbReference type="Pfam" id="PF07228">
    <property type="entry name" value="SpoIIE"/>
    <property type="match status" value="1"/>
</dbReference>
<reference evidence="4 5" key="1">
    <citation type="submission" date="2020-02" db="EMBL/GenBank/DDBJ databases">
        <title>Aliifodinibius halophilus 2W32, complete genome.</title>
        <authorList>
            <person name="Li Y."/>
            <person name="Wu S."/>
        </authorList>
    </citation>
    <scope>NUCLEOTIDE SEQUENCE [LARGE SCALE GENOMIC DNA]</scope>
    <source>
        <strain evidence="4 5">2W32</strain>
    </source>
</reference>
<feature type="transmembrane region" description="Helical" evidence="2">
    <location>
        <begin position="278"/>
        <end position="297"/>
    </location>
</feature>
<evidence type="ECO:0000313" key="4">
    <source>
        <dbReference type="EMBL" id="NGP88396.1"/>
    </source>
</evidence>
<dbReference type="InterPro" id="IPR001932">
    <property type="entry name" value="PPM-type_phosphatase-like_dom"/>
</dbReference>
<dbReference type="SUPFAM" id="SSF81606">
    <property type="entry name" value="PP2C-like"/>
    <property type="match status" value="1"/>
</dbReference>
<comment type="caution">
    <text evidence="4">The sequence shown here is derived from an EMBL/GenBank/DDBJ whole genome shotgun (WGS) entry which is preliminary data.</text>
</comment>
<dbReference type="Gene3D" id="3.60.40.10">
    <property type="entry name" value="PPM-type phosphatase domain"/>
    <property type="match status" value="1"/>
</dbReference>
<dbReference type="InterPro" id="IPR036457">
    <property type="entry name" value="PPM-type-like_dom_sf"/>
</dbReference>
<feature type="transmembrane region" description="Helical" evidence="2">
    <location>
        <begin position="7"/>
        <end position="28"/>
    </location>
</feature>
<dbReference type="Proteomes" id="UP000479132">
    <property type="component" value="Unassembled WGS sequence"/>
</dbReference>
<keyword evidence="2" id="KW-0472">Membrane</keyword>
<dbReference type="InterPro" id="IPR052016">
    <property type="entry name" value="Bact_Sigma-Reg"/>
</dbReference>
<feature type="transmembrane region" description="Helical" evidence="2">
    <location>
        <begin position="476"/>
        <end position="497"/>
    </location>
</feature>
<proteinExistence type="predicted"/>
<keyword evidence="2" id="KW-1133">Transmembrane helix</keyword>
<feature type="transmembrane region" description="Helical" evidence="2">
    <location>
        <begin position="309"/>
        <end position="330"/>
    </location>
</feature>
<feature type="transmembrane region" description="Helical" evidence="2">
    <location>
        <begin position="350"/>
        <end position="370"/>
    </location>
</feature>
<evidence type="ECO:0000256" key="2">
    <source>
        <dbReference type="SAM" id="Phobius"/>
    </source>
</evidence>
<protein>
    <submittedName>
        <fullName evidence="4">SpoIIE family protein phosphatase</fullName>
    </submittedName>
</protein>
<dbReference type="PANTHER" id="PTHR43156">
    <property type="entry name" value="STAGE II SPORULATION PROTEIN E-RELATED"/>
    <property type="match status" value="1"/>
</dbReference>
<dbReference type="PROSITE" id="PS51746">
    <property type="entry name" value="PPM_2"/>
    <property type="match status" value="1"/>
</dbReference>
<dbReference type="SMART" id="SM00331">
    <property type="entry name" value="PP2C_SIG"/>
    <property type="match status" value="1"/>
</dbReference>
<sequence length="845" mass="94346">MGQRLTYWIFLGVMGFAAFFLLHASIAFNANAPIDQSKSAVEGKTAQLATQLGFTTDSLQMVATRTQHLNYYDVLRDSAGSDLPPAAVLNERDVNLTGWLVQMGTRQSPGARVVYDKNSFLSELGILDIRYDQEGKVRRISAYAQNPNPTFVAGDSLFAIANRIVGDIFDYDLGQYILNSVDVQDTLKGSTEPGFEKQSLNMSNSSVGNNMVFHWKKKNFDSPGPQEISLEVEPMIKENNASNMARIQYGVAIEEFRALDKYEPEQLDSVQSISKLDLVTTFVSLGLLAFLIFFLGIKYINKGQVEWRRAIIVLVSIMAAVLLWRTLYLLSTIDVFLSITSKAVFVLNNLLYAAVMGLYAAMAYIGWEVIARSRDQEQLNLVDAFWQNQFFFRENGEGLLRGYAVAGVMLGIFSVGLYAFDTQYYQADSQFGFAEASMQPKLLTINISIWINAVLVALGHVGVVTGFLSSKINNRWLYYGVGTLTLGLLFTGVAKLFGIFGPGWYDLVIFSVIGAVVLYVMEKSGLLSFATGWWVFMAIVMIMPYWGSSSMDVAYISWAQFIILGLPLLYGFIAFKYGSSVHELSGYIPAYQQRMADHLRVEKEIEIARESQFKLMPLKPPSIEGVDVYGFFMPSFEVGGDYFDYIVGHNGSENSKVLNMTIVDVSGKAMKAAMHAVFTSGLLLSRLHRDAPESILREITPTLYSRTDPQTFITCLIAQFHLCSKMLTLANAGHCLPILKRDGKAEFLSTPDPKYPLGVQEAVDYKTQEIQMHEGDFLLLYSDGLPEAVNPEGERFGFDNLVSLVESLDTESRPSNEISMDIKRRVQKFSDYQLADDTTIICLKV</sequence>
<evidence type="ECO:0000256" key="1">
    <source>
        <dbReference type="ARBA" id="ARBA00022801"/>
    </source>
</evidence>
<keyword evidence="2" id="KW-0812">Transmembrane</keyword>
<dbReference type="RefSeq" id="WP_165268073.1">
    <property type="nucleotide sequence ID" value="NZ_JAALLS010000009.1"/>
</dbReference>
<dbReference type="AlphaFoldDB" id="A0A6M1SYF1"/>
<keyword evidence="5" id="KW-1185">Reference proteome</keyword>
<evidence type="ECO:0000259" key="3">
    <source>
        <dbReference type="PROSITE" id="PS51746"/>
    </source>
</evidence>
<feature type="transmembrane region" description="Helical" evidence="2">
    <location>
        <begin position="526"/>
        <end position="547"/>
    </location>
</feature>
<dbReference type="GO" id="GO:0016791">
    <property type="term" value="F:phosphatase activity"/>
    <property type="evidence" value="ECO:0007669"/>
    <property type="project" value="TreeGrafter"/>
</dbReference>
<organism evidence="4 5">
    <name type="scientific">Fodinibius halophilus</name>
    <dbReference type="NCBI Taxonomy" id="1736908"/>
    <lineage>
        <taxon>Bacteria</taxon>
        <taxon>Pseudomonadati</taxon>
        <taxon>Balneolota</taxon>
        <taxon>Balneolia</taxon>
        <taxon>Balneolales</taxon>
        <taxon>Balneolaceae</taxon>
        <taxon>Fodinibius</taxon>
    </lineage>
</organism>
<accession>A0A6M1SYF1</accession>
<dbReference type="PANTHER" id="PTHR43156:SF2">
    <property type="entry name" value="STAGE II SPORULATION PROTEIN E"/>
    <property type="match status" value="1"/>
</dbReference>
<feature type="transmembrane region" description="Helical" evidence="2">
    <location>
        <begin position="447"/>
        <end position="469"/>
    </location>
</feature>
<keyword evidence="1" id="KW-0378">Hydrolase</keyword>
<gene>
    <name evidence="4" type="ORF">G3569_08505</name>
</gene>